<gene>
    <name evidence="1" type="ORF">AVDCRST_MAG68-3667</name>
</gene>
<dbReference type="EMBL" id="CADCTW010000174">
    <property type="protein sequence ID" value="CAA9351719.1"/>
    <property type="molecule type" value="Genomic_DNA"/>
</dbReference>
<accession>A0A6J4M709</accession>
<proteinExistence type="predicted"/>
<sequence length="58" mass="5941">AGRGSGHRGGSGTGSARKCLQNRSALGARPMGLCALRSCGRARLCDPFFSATTENSPM</sequence>
<organism evidence="1">
    <name type="scientific">uncultured Gemmatimonadota bacterium</name>
    <dbReference type="NCBI Taxonomy" id="203437"/>
    <lineage>
        <taxon>Bacteria</taxon>
        <taxon>Pseudomonadati</taxon>
        <taxon>Gemmatimonadota</taxon>
        <taxon>environmental samples</taxon>
    </lineage>
</organism>
<protein>
    <submittedName>
        <fullName evidence="1">Uncharacterized protein</fullName>
    </submittedName>
</protein>
<feature type="non-terminal residue" evidence="1">
    <location>
        <position position="1"/>
    </location>
</feature>
<feature type="non-terminal residue" evidence="1">
    <location>
        <position position="58"/>
    </location>
</feature>
<dbReference type="AlphaFoldDB" id="A0A6J4M709"/>
<name>A0A6J4M709_9BACT</name>
<reference evidence="1" key="1">
    <citation type="submission" date="2020-02" db="EMBL/GenBank/DDBJ databases">
        <authorList>
            <person name="Meier V. D."/>
        </authorList>
    </citation>
    <scope>NUCLEOTIDE SEQUENCE</scope>
    <source>
        <strain evidence="1">AVDCRST_MAG68</strain>
    </source>
</reference>
<evidence type="ECO:0000313" key="1">
    <source>
        <dbReference type="EMBL" id="CAA9351719.1"/>
    </source>
</evidence>